<dbReference type="EMBL" id="BMVG01000023">
    <property type="protein sequence ID" value="GHE10426.1"/>
    <property type="molecule type" value="Genomic_DNA"/>
</dbReference>
<evidence type="ECO:0000313" key="2">
    <source>
        <dbReference type="EMBL" id="GHE10426.1"/>
    </source>
</evidence>
<sequence length="59" mass="6398">MTVRRQARRKRQRGIAAGTHAARHRSKPSTTLLRSYGAWDTPGASAAYCGSTSGMTDPH</sequence>
<gene>
    <name evidence="2" type="ORF">GCM10010339_66560</name>
</gene>
<evidence type="ECO:0000256" key="1">
    <source>
        <dbReference type="SAM" id="MobiDB-lite"/>
    </source>
</evidence>
<reference evidence="2" key="2">
    <citation type="submission" date="2020-09" db="EMBL/GenBank/DDBJ databases">
        <authorList>
            <person name="Sun Q."/>
            <person name="Ohkuma M."/>
        </authorList>
    </citation>
    <scope>NUCLEOTIDE SEQUENCE</scope>
    <source>
        <strain evidence="2">JCM 4714</strain>
    </source>
</reference>
<evidence type="ECO:0000313" key="3">
    <source>
        <dbReference type="Proteomes" id="UP000655443"/>
    </source>
</evidence>
<feature type="region of interest" description="Disordered" evidence="1">
    <location>
        <begin position="1"/>
        <end position="30"/>
    </location>
</feature>
<accession>A0A919D4S9</accession>
<dbReference type="AlphaFoldDB" id="A0A919D4S9"/>
<keyword evidence="3" id="KW-1185">Reference proteome</keyword>
<organism evidence="2 3">
    <name type="scientific">Streptomyces alanosinicus</name>
    <dbReference type="NCBI Taxonomy" id="68171"/>
    <lineage>
        <taxon>Bacteria</taxon>
        <taxon>Bacillati</taxon>
        <taxon>Actinomycetota</taxon>
        <taxon>Actinomycetes</taxon>
        <taxon>Kitasatosporales</taxon>
        <taxon>Streptomycetaceae</taxon>
        <taxon>Streptomyces</taxon>
    </lineage>
</organism>
<feature type="compositionally biased region" description="Basic residues" evidence="1">
    <location>
        <begin position="1"/>
        <end position="13"/>
    </location>
</feature>
<comment type="caution">
    <text evidence="2">The sequence shown here is derived from an EMBL/GenBank/DDBJ whole genome shotgun (WGS) entry which is preliminary data.</text>
</comment>
<dbReference type="Proteomes" id="UP000655443">
    <property type="component" value="Unassembled WGS sequence"/>
</dbReference>
<reference evidence="2" key="1">
    <citation type="journal article" date="2014" name="Int. J. Syst. Evol. Microbiol.">
        <title>Complete genome sequence of Corynebacterium casei LMG S-19264T (=DSM 44701T), isolated from a smear-ripened cheese.</title>
        <authorList>
            <consortium name="US DOE Joint Genome Institute (JGI-PGF)"/>
            <person name="Walter F."/>
            <person name="Albersmeier A."/>
            <person name="Kalinowski J."/>
            <person name="Ruckert C."/>
        </authorList>
    </citation>
    <scope>NUCLEOTIDE SEQUENCE</scope>
    <source>
        <strain evidence="2">JCM 4714</strain>
    </source>
</reference>
<proteinExistence type="predicted"/>
<name>A0A919D4S9_9ACTN</name>
<protein>
    <submittedName>
        <fullName evidence="2">Uncharacterized protein</fullName>
    </submittedName>
</protein>